<feature type="compositionally biased region" description="Low complexity" evidence="5">
    <location>
        <begin position="213"/>
        <end position="223"/>
    </location>
</feature>
<feature type="compositionally biased region" description="Basic and acidic residues" evidence="5">
    <location>
        <begin position="173"/>
        <end position="187"/>
    </location>
</feature>
<dbReference type="AlphaFoldDB" id="A0A5C5FTQ2"/>
<dbReference type="GO" id="GO:0003677">
    <property type="term" value="F:DNA binding"/>
    <property type="evidence" value="ECO:0007669"/>
    <property type="project" value="InterPro"/>
</dbReference>
<evidence type="ECO:0000256" key="1">
    <source>
        <dbReference type="ARBA" id="ARBA00004123"/>
    </source>
</evidence>
<reference evidence="7 8" key="1">
    <citation type="submission" date="2019-03" db="EMBL/GenBank/DDBJ databases">
        <title>Rhodosporidium diobovatum UCD-FST 08-225 genome sequencing, assembly, and annotation.</title>
        <authorList>
            <person name="Fakankun I.U."/>
            <person name="Fristensky B."/>
            <person name="Levin D.B."/>
        </authorList>
    </citation>
    <scope>NUCLEOTIDE SEQUENCE [LARGE SCALE GENOMIC DNA]</scope>
    <source>
        <strain evidence="7 8">UCD-FST 08-225</strain>
    </source>
</reference>
<evidence type="ECO:0000313" key="8">
    <source>
        <dbReference type="Proteomes" id="UP000311382"/>
    </source>
</evidence>
<organism evidence="7 8">
    <name type="scientific">Rhodotorula diobovata</name>
    <dbReference type="NCBI Taxonomy" id="5288"/>
    <lineage>
        <taxon>Eukaryota</taxon>
        <taxon>Fungi</taxon>
        <taxon>Dikarya</taxon>
        <taxon>Basidiomycota</taxon>
        <taxon>Pucciniomycotina</taxon>
        <taxon>Microbotryomycetes</taxon>
        <taxon>Sporidiobolales</taxon>
        <taxon>Sporidiobolaceae</taxon>
        <taxon>Rhodotorula</taxon>
    </lineage>
</organism>
<sequence>MTDSIPLQKRLAAHRDGSASDMDLSQSDSDAPPAGASSSRARRGAKKSAARVDTDEDDEDDEDRASKGGRKAPSEENPYPVEGIYKDSAERSRVSKMSELEREDFIATRKEEINERATRAEVAKLARASDARRGGGGDDEEEEGEGEDDDDDDEYGGGARETRSRKVTGASKTKSEGLEKLKKSRAEKGKKREKADSSDDEYEEPGRKKGRKASPSASASSDMDVSDSDDDTAAAAKKKKAKKAGPDPLGPSELRDITLTRAKLAEMCRAPWFKEWVQGAFVRVTVGPDLDNPAAGNKYRVAMVTGLKEAKQPYRVEGSMTEYELELTIGTDKGRFGMVSVSNSPVTDREYMSYIHRCKGNDVNPMSSKEAGKVKAQLAKHTSYTLTEEDLQKQLEASGAAMRGPGAKTRLKIQRDHALAAGDEEKVKELNEKLAALDAPTGAEQDRARLINERNRANNREEIRRAEAKSQEQRRKQAELLARGDTDVRIDPSARVKTMPRLNYDNSRPQTPGPGSGTATPTKGGPLAAAAAAAAAAAENGTPRQRGSKIEVASQVAINVDDLLDFCASSLALSLSCAGARGCASWT</sequence>
<protein>
    <submittedName>
        <fullName evidence="7">Pol II transcription elongation factor</fullName>
    </submittedName>
</protein>
<feature type="compositionally biased region" description="Basic residues" evidence="5">
    <location>
        <begin position="40"/>
        <end position="49"/>
    </location>
</feature>
<evidence type="ECO:0000256" key="5">
    <source>
        <dbReference type="SAM" id="MobiDB-lite"/>
    </source>
</evidence>
<evidence type="ECO:0000256" key="3">
    <source>
        <dbReference type="ARBA" id="ARBA00023163"/>
    </source>
</evidence>
<dbReference type="GO" id="GO:0016593">
    <property type="term" value="C:Cdc73/Paf1 complex"/>
    <property type="evidence" value="ECO:0007669"/>
    <property type="project" value="TreeGrafter"/>
</dbReference>
<feature type="compositionally biased region" description="Acidic residues" evidence="5">
    <location>
        <begin position="137"/>
        <end position="155"/>
    </location>
</feature>
<feature type="compositionally biased region" description="Low complexity" evidence="5">
    <location>
        <begin position="517"/>
        <end position="528"/>
    </location>
</feature>
<dbReference type="InterPro" id="IPR036128">
    <property type="entry name" value="Plus3-like_sf"/>
</dbReference>
<feature type="compositionally biased region" description="Basic and acidic residues" evidence="5">
    <location>
        <begin position="444"/>
        <end position="476"/>
    </location>
</feature>
<dbReference type="GO" id="GO:0003746">
    <property type="term" value="F:translation elongation factor activity"/>
    <property type="evidence" value="ECO:0007669"/>
    <property type="project" value="UniProtKB-KW"/>
</dbReference>
<dbReference type="PANTHER" id="PTHR13115:SF8">
    <property type="entry name" value="RNA POLYMERASE-ASSOCIATED PROTEIN RTF1 HOMOLOG"/>
    <property type="match status" value="1"/>
</dbReference>
<feature type="region of interest" description="Disordered" evidence="5">
    <location>
        <begin position="440"/>
        <end position="476"/>
    </location>
</feature>
<dbReference type="PANTHER" id="PTHR13115">
    <property type="entry name" value="RNA POLYMERASE-ASSOCIATED PROTEIN RTF1 HOMOLOG"/>
    <property type="match status" value="1"/>
</dbReference>
<dbReference type="PROSITE" id="PS51360">
    <property type="entry name" value="PLUS3"/>
    <property type="match status" value="1"/>
</dbReference>
<keyword evidence="7" id="KW-0648">Protein biosynthesis</keyword>
<feature type="compositionally biased region" description="Acidic residues" evidence="5">
    <location>
        <begin position="54"/>
        <end position="63"/>
    </location>
</feature>
<dbReference type="EMBL" id="SOZI01000078">
    <property type="protein sequence ID" value="TNY20025.1"/>
    <property type="molecule type" value="Genomic_DNA"/>
</dbReference>
<comment type="caution">
    <text evidence="7">The sequence shown here is derived from an EMBL/GenBank/DDBJ whole genome shotgun (WGS) entry which is preliminary data.</text>
</comment>
<dbReference type="Gene3D" id="3.90.70.200">
    <property type="entry name" value="Plus-3 domain"/>
    <property type="match status" value="1"/>
</dbReference>
<keyword evidence="2" id="KW-0805">Transcription regulation</keyword>
<dbReference type="Proteomes" id="UP000311382">
    <property type="component" value="Unassembled WGS sequence"/>
</dbReference>
<feature type="compositionally biased region" description="Basic and acidic residues" evidence="5">
    <location>
        <begin position="84"/>
        <end position="136"/>
    </location>
</feature>
<keyword evidence="8" id="KW-1185">Reference proteome</keyword>
<feature type="compositionally biased region" description="Low complexity" evidence="5">
    <location>
        <begin position="27"/>
        <end position="39"/>
    </location>
</feature>
<evidence type="ECO:0000256" key="2">
    <source>
        <dbReference type="ARBA" id="ARBA00023015"/>
    </source>
</evidence>
<dbReference type="Pfam" id="PF03126">
    <property type="entry name" value="Plus-3"/>
    <property type="match status" value="1"/>
</dbReference>
<feature type="region of interest" description="Disordered" evidence="5">
    <location>
        <begin position="1"/>
        <end position="254"/>
    </location>
</feature>
<proteinExistence type="predicted"/>
<comment type="subcellular location">
    <subcellularLocation>
        <location evidence="1">Nucleus</location>
    </subcellularLocation>
</comment>
<dbReference type="OrthoDB" id="166375at2759"/>
<evidence type="ECO:0000313" key="7">
    <source>
        <dbReference type="EMBL" id="TNY20025.1"/>
    </source>
</evidence>
<keyword evidence="3" id="KW-0804">Transcription</keyword>
<name>A0A5C5FTQ2_9BASI</name>
<accession>A0A5C5FTQ2</accession>
<feature type="domain" description="Plus3" evidence="6">
    <location>
        <begin position="248"/>
        <end position="383"/>
    </location>
</feature>
<dbReference type="STRING" id="5288.A0A5C5FTQ2"/>
<dbReference type="GO" id="GO:1990269">
    <property type="term" value="F:RNA polymerase II C-terminal domain phosphoserine binding"/>
    <property type="evidence" value="ECO:0007669"/>
    <property type="project" value="TreeGrafter"/>
</dbReference>
<keyword evidence="7" id="KW-0251">Elongation factor</keyword>
<evidence type="ECO:0000259" key="6">
    <source>
        <dbReference type="PROSITE" id="PS51360"/>
    </source>
</evidence>
<feature type="region of interest" description="Disordered" evidence="5">
    <location>
        <begin position="498"/>
        <end position="528"/>
    </location>
</feature>
<evidence type="ECO:0000256" key="4">
    <source>
        <dbReference type="ARBA" id="ARBA00023242"/>
    </source>
</evidence>
<dbReference type="SUPFAM" id="SSF159042">
    <property type="entry name" value="Plus3-like"/>
    <property type="match status" value="1"/>
</dbReference>
<keyword evidence="4" id="KW-0539">Nucleus</keyword>
<dbReference type="SMART" id="SM00719">
    <property type="entry name" value="Plus3"/>
    <property type="match status" value="1"/>
</dbReference>
<gene>
    <name evidence="7" type="ORF">DMC30DRAFT_353003</name>
</gene>
<dbReference type="InterPro" id="IPR004343">
    <property type="entry name" value="Plus-3_dom"/>
</dbReference>